<feature type="domain" description="CusB-like beta-barrel" evidence="9">
    <location>
        <begin position="242"/>
        <end position="327"/>
    </location>
</feature>
<evidence type="ECO:0000256" key="6">
    <source>
        <dbReference type="SAM" id="Coils"/>
    </source>
</evidence>
<dbReference type="SUPFAM" id="SSF111369">
    <property type="entry name" value="HlyD-like secretion proteins"/>
    <property type="match status" value="3"/>
</dbReference>
<reference evidence="10" key="1">
    <citation type="submission" date="2018-10" db="EMBL/GenBank/DDBJ databases">
        <title>Acidithiobacillus sulfuriphilus sp. nov.: an extremely acidophilic sulfur-oxidizing chemolithotroph isolated from a neutral pH environment.</title>
        <authorList>
            <person name="Falagan C."/>
            <person name="Moya-Beltran A."/>
            <person name="Quatrini R."/>
            <person name="Johnson D.B."/>
        </authorList>
    </citation>
    <scope>NUCLEOTIDE SEQUENCE [LARGE SCALE GENOMIC DNA]</scope>
    <source>
        <strain evidence="10">CJ-2</strain>
    </source>
</reference>
<keyword evidence="4" id="KW-0574">Periplasm</keyword>
<dbReference type="Pfam" id="PF25881">
    <property type="entry name" value="HH_YBHG"/>
    <property type="match status" value="1"/>
</dbReference>
<dbReference type="AlphaFoldDB" id="A0A3M8RID3"/>
<dbReference type="InterPro" id="IPR058792">
    <property type="entry name" value="Beta-barrel_RND_2"/>
</dbReference>
<gene>
    <name evidence="10" type="ORF">EC580_03525</name>
</gene>
<comment type="caution">
    <text evidence="10">The sequence shown here is derived from an EMBL/GenBank/DDBJ whole genome shotgun (WGS) entry which is preliminary data.</text>
</comment>
<evidence type="ECO:0000256" key="4">
    <source>
        <dbReference type="ARBA" id="ARBA00022764"/>
    </source>
</evidence>
<dbReference type="PANTHER" id="PTHR32347:SF29">
    <property type="entry name" value="UPF0194 MEMBRANE PROTEIN YBHG"/>
    <property type="match status" value="1"/>
</dbReference>
<evidence type="ECO:0000256" key="1">
    <source>
        <dbReference type="ARBA" id="ARBA00004418"/>
    </source>
</evidence>
<evidence type="ECO:0000259" key="9">
    <source>
        <dbReference type="Pfam" id="PF25954"/>
    </source>
</evidence>
<dbReference type="GO" id="GO:0042597">
    <property type="term" value="C:periplasmic space"/>
    <property type="evidence" value="ECO:0007669"/>
    <property type="project" value="UniProtKB-SubCell"/>
</dbReference>
<dbReference type="Pfam" id="PF25954">
    <property type="entry name" value="Beta-barrel_RND_2"/>
    <property type="match status" value="1"/>
</dbReference>
<feature type="domain" description="YbhG-like alpha-helical hairpin" evidence="8">
    <location>
        <begin position="78"/>
        <end position="203"/>
    </location>
</feature>
<keyword evidence="5 6" id="KW-0175">Coiled coil</keyword>
<feature type="coiled-coil region" evidence="6">
    <location>
        <begin position="112"/>
        <end position="170"/>
    </location>
</feature>
<keyword evidence="3 7" id="KW-0732">Signal</keyword>
<accession>A0A3M8RID3</accession>
<comment type="similarity">
    <text evidence="2">Belongs to the UPF0194 family.</text>
</comment>
<dbReference type="Gene3D" id="2.40.50.100">
    <property type="match status" value="1"/>
</dbReference>
<dbReference type="InterPro" id="IPR059052">
    <property type="entry name" value="HH_YbhG-like"/>
</dbReference>
<comment type="subcellular location">
    <subcellularLocation>
        <location evidence="1">Periplasm</location>
    </subcellularLocation>
</comment>
<dbReference type="Gene3D" id="1.10.287.470">
    <property type="entry name" value="Helix hairpin bin"/>
    <property type="match status" value="1"/>
</dbReference>
<dbReference type="InterPro" id="IPR050465">
    <property type="entry name" value="UPF0194_transport"/>
</dbReference>
<evidence type="ECO:0000256" key="5">
    <source>
        <dbReference type="ARBA" id="ARBA00023054"/>
    </source>
</evidence>
<organism evidence="10">
    <name type="scientific">Acidithiobacillus sulfuriphilus</name>
    <dbReference type="NCBI Taxonomy" id="1867749"/>
    <lineage>
        <taxon>Bacteria</taxon>
        <taxon>Pseudomonadati</taxon>
        <taxon>Pseudomonadota</taxon>
        <taxon>Acidithiobacillia</taxon>
        <taxon>Acidithiobacillales</taxon>
        <taxon>Acidithiobacillaceae</taxon>
        <taxon>Acidithiobacillus</taxon>
    </lineage>
</organism>
<dbReference type="EMBL" id="RIZI01000127">
    <property type="protein sequence ID" value="RNF68096.1"/>
    <property type="molecule type" value="Genomic_DNA"/>
</dbReference>
<evidence type="ECO:0000256" key="7">
    <source>
        <dbReference type="SAM" id="SignalP"/>
    </source>
</evidence>
<evidence type="ECO:0000259" key="8">
    <source>
        <dbReference type="Pfam" id="PF25881"/>
    </source>
</evidence>
<protein>
    <submittedName>
        <fullName evidence="10">HlyD family efflux transporter periplasmic adaptor subunit</fullName>
    </submittedName>
</protein>
<feature type="signal peptide" evidence="7">
    <location>
        <begin position="1"/>
        <end position="23"/>
    </location>
</feature>
<dbReference type="RefSeq" id="WP_123102236.1">
    <property type="nucleotide sequence ID" value="NZ_CP127527.1"/>
</dbReference>
<dbReference type="OrthoDB" id="5291878at2"/>
<evidence type="ECO:0000313" key="10">
    <source>
        <dbReference type="EMBL" id="RNF68096.1"/>
    </source>
</evidence>
<evidence type="ECO:0000256" key="3">
    <source>
        <dbReference type="ARBA" id="ARBA00022729"/>
    </source>
</evidence>
<dbReference type="PANTHER" id="PTHR32347">
    <property type="entry name" value="EFFLUX SYSTEM COMPONENT YKNX-RELATED"/>
    <property type="match status" value="1"/>
</dbReference>
<dbReference type="Gene3D" id="2.40.30.170">
    <property type="match status" value="1"/>
</dbReference>
<feature type="chain" id="PRO_5018254874" evidence="7">
    <location>
        <begin position="24"/>
        <end position="344"/>
    </location>
</feature>
<evidence type="ECO:0000256" key="2">
    <source>
        <dbReference type="ARBA" id="ARBA00010602"/>
    </source>
</evidence>
<name>A0A3M8RID3_9PROT</name>
<proteinExistence type="inferred from homology"/>
<sequence length="344" mass="37833">MIISKKKRAVAALLLLAVGGAAAYWLTRSHAPSDVVTIYGNIDIRQVQSAFNDDGRILDLKVQEGDRVQKGQLLAELDPVRFQDAVAKDQGQVAAQEQVLARLLAGSRPEEIAEARADVASAQATLSNAEITWQRQQTLAAEQYVPKQSLDNAAAALKTARANLDHAQQALILAIKGPRKEDIAAARHQLQADQAALSLARRELVDNKLYAPEEGVVQDRILEPGDMVNPQTPVFTLALDNPVWVRAYLPEKSLGQVRLGMKAWIESDSFPGKRFPGWVGFISPTAEFTPKTVETTELRTELSYRVRVYACNPEHRLRLGMPVTVEIPLRDNMPQALPAQPCAQ</sequence>